<sequence length="162" mass="18207">MNRDDQTSLALLRAFRKLRHIQFHARGPMIEGCTNSETILLLVLRRSMGKGSPGLKASELSGLLRISSPSVTQMVNVLEARGLLERSVDPDDRRAVRIRLTEAGNRLTELADKAMLEDMKGLIAHLGEDRSRLLLELLEDVFDYYGDGNCPFPCPPHREPEQ</sequence>
<feature type="domain" description="HTH marR-type" evidence="2">
    <location>
        <begin position="4"/>
        <end position="143"/>
    </location>
</feature>
<dbReference type="SUPFAM" id="SSF46785">
    <property type="entry name" value="Winged helix' DNA-binding domain"/>
    <property type="match status" value="1"/>
</dbReference>
<gene>
    <name evidence="3" type="ORF">PACILC2_54120</name>
</gene>
<evidence type="ECO:0000313" key="4">
    <source>
        <dbReference type="Proteomes" id="UP000680304"/>
    </source>
</evidence>
<evidence type="ECO:0000259" key="2">
    <source>
        <dbReference type="PROSITE" id="PS50995"/>
    </source>
</evidence>
<dbReference type="EMBL" id="BOVJ01000218">
    <property type="protein sequence ID" value="GIQ66844.1"/>
    <property type="molecule type" value="Genomic_DNA"/>
</dbReference>
<dbReference type="Proteomes" id="UP000680304">
    <property type="component" value="Unassembled WGS sequence"/>
</dbReference>
<name>A0ABQ4NFY6_9BACL</name>
<comment type="caution">
    <text evidence="3">The sequence shown here is derived from an EMBL/GenBank/DDBJ whole genome shotgun (WGS) entry which is preliminary data.</text>
</comment>
<dbReference type="InterPro" id="IPR036390">
    <property type="entry name" value="WH_DNA-bd_sf"/>
</dbReference>
<evidence type="ECO:0000256" key="1">
    <source>
        <dbReference type="ARBA" id="ARBA00023125"/>
    </source>
</evidence>
<dbReference type="RefSeq" id="WP_213531456.1">
    <property type="nucleotide sequence ID" value="NZ_BOVJ01000218.1"/>
</dbReference>
<dbReference type="PANTHER" id="PTHR33164:SF43">
    <property type="entry name" value="HTH-TYPE TRANSCRIPTIONAL REPRESSOR YETL"/>
    <property type="match status" value="1"/>
</dbReference>
<dbReference type="PRINTS" id="PR00598">
    <property type="entry name" value="HTHMARR"/>
</dbReference>
<dbReference type="InterPro" id="IPR039422">
    <property type="entry name" value="MarR/SlyA-like"/>
</dbReference>
<dbReference type="SMART" id="SM00347">
    <property type="entry name" value="HTH_MARR"/>
    <property type="match status" value="1"/>
</dbReference>
<evidence type="ECO:0000313" key="3">
    <source>
        <dbReference type="EMBL" id="GIQ66844.1"/>
    </source>
</evidence>
<dbReference type="PANTHER" id="PTHR33164">
    <property type="entry name" value="TRANSCRIPTIONAL REGULATOR, MARR FAMILY"/>
    <property type="match status" value="1"/>
</dbReference>
<dbReference type="InterPro" id="IPR036388">
    <property type="entry name" value="WH-like_DNA-bd_sf"/>
</dbReference>
<protein>
    <submittedName>
        <fullName evidence="3">MarR family transcriptional regulator</fullName>
    </submittedName>
</protein>
<keyword evidence="4" id="KW-1185">Reference proteome</keyword>
<reference evidence="3 4" key="1">
    <citation type="submission" date="2021-04" db="EMBL/GenBank/DDBJ databases">
        <title>Draft genome sequence of Paenibacillus cisolokensis, LC2-13A.</title>
        <authorList>
            <person name="Uke A."/>
            <person name="Chhe C."/>
            <person name="Baramee S."/>
            <person name="Kosugi A."/>
        </authorList>
    </citation>
    <scope>NUCLEOTIDE SEQUENCE [LARGE SCALE GENOMIC DNA]</scope>
    <source>
        <strain evidence="3 4">LC2-13A</strain>
    </source>
</reference>
<accession>A0ABQ4NFY6</accession>
<proteinExistence type="predicted"/>
<dbReference type="PROSITE" id="PS50995">
    <property type="entry name" value="HTH_MARR_2"/>
    <property type="match status" value="1"/>
</dbReference>
<dbReference type="Pfam" id="PF01047">
    <property type="entry name" value="MarR"/>
    <property type="match status" value="1"/>
</dbReference>
<keyword evidence="1" id="KW-0238">DNA-binding</keyword>
<organism evidence="3 4">
    <name type="scientific">Paenibacillus cisolokensis</name>
    <dbReference type="NCBI Taxonomy" id="1658519"/>
    <lineage>
        <taxon>Bacteria</taxon>
        <taxon>Bacillati</taxon>
        <taxon>Bacillota</taxon>
        <taxon>Bacilli</taxon>
        <taxon>Bacillales</taxon>
        <taxon>Paenibacillaceae</taxon>
        <taxon>Paenibacillus</taxon>
    </lineage>
</organism>
<dbReference type="Gene3D" id="1.10.10.10">
    <property type="entry name" value="Winged helix-like DNA-binding domain superfamily/Winged helix DNA-binding domain"/>
    <property type="match status" value="1"/>
</dbReference>
<dbReference type="InterPro" id="IPR000835">
    <property type="entry name" value="HTH_MarR-typ"/>
</dbReference>